<feature type="compositionally biased region" description="Polar residues" evidence="1">
    <location>
        <begin position="975"/>
        <end position="986"/>
    </location>
</feature>
<comment type="caution">
    <text evidence="3">The sequence shown here is derived from an EMBL/GenBank/DDBJ whole genome shotgun (WGS) entry which is preliminary data.</text>
</comment>
<feature type="region of interest" description="Disordered" evidence="1">
    <location>
        <begin position="756"/>
        <end position="781"/>
    </location>
</feature>
<keyword evidence="2" id="KW-0732">Signal</keyword>
<feature type="chain" id="PRO_5044801826" evidence="2">
    <location>
        <begin position="20"/>
        <end position="1039"/>
    </location>
</feature>
<feature type="signal peptide" evidence="2">
    <location>
        <begin position="1"/>
        <end position="19"/>
    </location>
</feature>
<dbReference type="EMBL" id="JALLPJ020001255">
    <property type="protein sequence ID" value="KAL3772935.1"/>
    <property type="molecule type" value="Genomic_DNA"/>
</dbReference>
<feature type="region of interest" description="Disordered" evidence="1">
    <location>
        <begin position="966"/>
        <end position="986"/>
    </location>
</feature>
<organism evidence="3 4">
    <name type="scientific">Cyclotella atomus</name>
    <dbReference type="NCBI Taxonomy" id="382360"/>
    <lineage>
        <taxon>Eukaryota</taxon>
        <taxon>Sar</taxon>
        <taxon>Stramenopiles</taxon>
        <taxon>Ochrophyta</taxon>
        <taxon>Bacillariophyta</taxon>
        <taxon>Coscinodiscophyceae</taxon>
        <taxon>Thalassiosirophycidae</taxon>
        <taxon>Stephanodiscales</taxon>
        <taxon>Stephanodiscaceae</taxon>
        <taxon>Cyclotella</taxon>
    </lineage>
</organism>
<dbReference type="PANTHER" id="PTHR33683:SF46">
    <property type="entry name" value="SUSHI DOMAIN-CONTAINING PROTEIN"/>
    <property type="match status" value="1"/>
</dbReference>
<accession>A0ABD3NIK8</accession>
<dbReference type="Proteomes" id="UP001530400">
    <property type="component" value="Unassembled WGS sequence"/>
</dbReference>
<name>A0ABD3NIK8_9STRA</name>
<evidence type="ECO:0000313" key="3">
    <source>
        <dbReference type="EMBL" id="KAL3772935.1"/>
    </source>
</evidence>
<evidence type="ECO:0000256" key="1">
    <source>
        <dbReference type="SAM" id="MobiDB-lite"/>
    </source>
</evidence>
<sequence length="1039" mass="112508">MQLGLALALIAVIALPAQALIEPSKRNGTVAAKAFVDPDLSRDVVSDEVNLLDPAEYTIPSGFYQTMNELEARLGVDANSISTHVDLRSGRVDLLTVAVPILPGDGIGNRLLWSVKEKDSTVHSSPVNVEEWQNLAVQGVKNWMLDYASLLDVNVDDELFATSDSVRTTVHGDGDMIQLHIPRTFKGIPVEGSRAMATIKLGNLIHVGFEDWGSIPKELDVLPTITVDDAYDIVAGHAGSSLVRGEVHCDAELKILTMTPSSANGQFGKGYEYVLVWRVCPMFESQDVEAMEGLVDAHTGKIYSFTDRVHYFEAKGGVYPISNDGRNPDGQMQSGWPMPYMSVGGTTTDTGGNYFGSGGSASFQGPFVRVVDNCGSASLSHSSGLDWGGGGGTNCATPGFGGSGNTHSSRTNFYELNKVIEMARSHLPNNSWLKKKLQANVNINNSCNAWWLNTINFYREGNGCGNTGELAGVIAHEWGHGLDNNDNNGQIAKPSGEGIADLYAALRMDDSCIGRGFFQSGGGCTGVRQIDFKLKDSGKPITFTIANRDCNGRVHCLGNVYAEAIWSLYERQLKDWYGYDRNTALEVVTRLTYIAADSVSTWYKGSPPEGGCASGTGYQAFIAADDDNGNLNDGTPHMRAIFQAFNDQEIACSTPNVKDSGCSGTPNTAPFVTVSPSNMGAYISWTYVPGASMYQVFRTEGVKKCEQGKVLLTSTTSLSFTDSGLMNGRVYYYIVIPKGPNDSCFGPSSACITVKPAETPLPTRKPSPPTTSPTSRPTQRCGDSICQIDEDLTSCPVDCFGRELNALDDTGRHAPGIMLTLESRSRDIDISAFEFFTTEQSSSNLVEIWARPGPYSGYETDASGWQFVYQANVALNGPNTLTILELWNKITIPSGASRSFFIWINGANLRYKEGMFSGAVVDFDAYALVYDGVGITGKWSGSYTDVYSPRSFVGLISYDVLPLPTGRPTSPPTNRPTMLPTSAPKTTSPTMFSCPLIMSEDECVANSRCSWRPVIGRCARYRLTKTSKRTSNLFFEDAA</sequence>
<dbReference type="SUPFAM" id="SSF55486">
    <property type="entry name" value="Metalloproteases ('zincins'), catalytic domain"/>
    <property type="match status" value="1"/>
</dbReference>
<keyword evidence="4" id="KW-1185">Reference proteome</keyword>
<dbReference type="Gene3D" id="3.10.170.10">
    <property type="match status" value="1"/>
</dbReference>
<gene>
    <name evidence="3" type="ORF">ACHAWO_001134</name>
</gene>
<dbReference type="AlphaFoldDB" id="A0ABD3NIK8"/>
<dbReference type="InterPro" id="IPR013783">
    <property type="entry name" value="Ig-like_fold"/>
</dbReference>
<dbReference type="PANTHER" id="PTHR33683">
    <property type="entry name" value="1, PUTATIVE-RELATED"/>
    <property type="match status" value="1"/>
</dbReference>
<protein>
    <submittedName>
        <fullName evidence="3">Uncharacterized protein</fullName>
    </submittedName>
</protein>
<proteinExistence type="predicted"/>
<evidence type="ECO:0000256" key="2">
    <source>
        <dbReference type="SAM" id="SignalP"/>
    </source>
</evidence>
<dbReference type="Gene3D" id="2.60.40.10">
    <property type="entry name" value="Immunoglobulins"/>
    <property type="match status" value="1"/>
</dbReference>
<evidence type="ECO:0000313" key="4">
    <source>
        <dbReference type="Proteomes" id="UP001530400"/>
    </source>
</evidence>
<reference evidence="3 4" key="1">
    <citation type="submission" date="2024-10" db="EMBL/GenBank/DDBJ databases">
        <title>Updated reference genomes for cyclostephanoid diatoms.</title>
        <authorList>
            <person name="Roberts W.R."/>
            <person name="Alverson A.J."/>
        </authorList>
    </citation>
    <scope>NUCLEOTIDE SEQUENCE [LARGE SCALE GENOMIC DNA]</scope>
    <source>
        <strain evidence="3 4">AJA010-31</strain>
    </source>
</reference>